<feature type="domain" description="CBM6/CBM35/CBM36-like 1" evidence="2">
    <location>
        <begin position="522"/>
        <end position="687"/>
    </location>
</feature>
<dbReference type="CDD" id="cd14490">
    <property type="entry name" value="CBM6-CBM35-CBM36_like_1"/>
    <property type="match status" value="1"/>
</dbReference>
<dbReference type="Gene3D" id="2.160.20.10">
    <property type="entry name" value="Single-stranded right-handed beta-helix, Pectin lyase-like"/>
    <property type="match status" value="1"/>
</dbReference>
<keyword evidence="5" id="KW-1185">Reference proteome</keyword>
<dbReference type="RefSeq" id="WP_377601943.1">
    <property type="nucleotide sequence ID" value="NZ_JBHUME010000007.1"/>
</dbReference>
<dbReference type="InterPro" id="IPR012334">
    <property type="entry name" value="Pectin_lyas_fold"/>
</dbReference>
<dbReference type="InterPro" id="IPR006626">
    <property type="entry name" value="PbH1"/>
</dbReference>
<dbReference type="Gene3D" id="2.60.40.10">
    <property type="entry name" value="Immunoglobulins"/>
    <property type="match status" value="4"/>
</dbReference>
<organism evidence="4 5">
    <name type="scientific">Paenibacillus gansuensis</name>
    <dbReference type="NCBI Taxonomy" id="306542"/>
    <lineage>
        <taxon>Bacteria</taxon>
        <taxon>Bacillati</taxon>
        <taxon>Bacillota</taxon>
        <taxon>Bacilli</taxon>
        <taxon>Bacillales</taxon>
        <taxon>Paenibacillaceae</taxon>
        <taxon>Paenibacillus</taxon>
    </lineage>
</organism>
<name>A0ABW5PC02_9BACL</name>
<feature type="domain" description="CARDB" evidence="1">
    <location>
        <begin position="34"/>
        <end position="145"/>
    </location>
</feature>
<sequence length="1070" mass="110880">MRMKNSYVVLLMALALIVSQLGMVPYEVKAAGGPDLVVTGISWTPANPAAGNEITFSATIKNQGADPSPAGAVHGVLFSVNGTSVSWSDNHTASIAAGASVTVTATGGPNAKASWTATAGTHTVTAYVDDVNRIGESNESNNTLNQSFTPGGAGTPDLVVTDITWTPASPQTGNEVTFSAVVKNQGTAASPAGKVHGVLFSVDGTSVSWSDTYTSSIPAGSSVTVTASGGPGSKASWTAAAGSHTVRAFVDDINRIGESNDSNNTLEETITMGTGVGTSDLAVTDISWTPASPQTGNEVTFKAVIKNQGTAATPANTIHGVVFSINGTTVNWSDNYTSSIAPGGSVTVTANGGPNSKASWTAVSGTQTVRAFVDDLNRITESNDNNNTLEESVAVSVPSKPDLVVTDISWSPSAPAAGNAVTFSAVVKNQGTAATAAGTSVQVAFYVNGTKASSVLNYTTSIAAGASVTLTQNSGSWTGVNGIHTITAVVDETSLISELDEANNGFSESLTIGAVQTYGATVPYDSYEAENATISGGSVTGPNTTWTTAESEASGRKAVRLAVGQSVELTLANPAQGIVVRYSMPDSATGSDISQNISLYMNSVHTADVTLTNRYTHQYGQYGSDGGEMQWSNTPGINHHRYFDETRVLLGQQYAAGTKLKLQWDANDTNPSGSTYILIDLIETEAVPAALAKPSDYVSITNYGAAANDGADDTAAMTSAITAVNGTTVKGVWIPEGTFDFKNGTRGATKIRLPSGVSVKGAGMWRSTLQGAYAGFMLQGGNVTLSDFTIKAEETYRSNASGIAGVEGNALNSTFRNLWIQHTKVGFWLNEGTANALVTGCRIRDTWADGINLNGGAKSSIVEQSSFRNNGDDGMAMWSKSLNGGTGTVEDVTFRYNTVQIPNLANGIGIYGGKNNTVSNNLIMDTVDNGSGIQFGTNHAPSAFTGTLNITNNKLVRCGSYHHDYGYQIGAVWGYWVNHNGLVQGLTINVSNNLIDSSTYSGVFIEEPSSSAAVNYTSNTMNNSGTYGVYIRGSANGSAAFNNNTVNVAPSGKFKNDSASFTVTGSGNNW</sequence>
<reference evidence="5" key="1">
    <citation type="journal article" date="2019" name="Int. J. Syst. Evol. Microbiol.">
        <title>The Global Catalogue of Microorganisms (GCM) 10K type strain sequencing project: providing services to taxonomists for standard genome sequencing and annotation.</title>
        <authorList>
            <consortium name="The Broad Institute Genomics Platform"/>
            <consortium name="The Broad Institute Genome Sequencing Center for Infectious Disease"/>
            <person name="Wu L."/>
            <person name="Ma J."/>
        </authorList>
    </citation>
    <scope>NUCLEOTIDE SEQUENCE [LARGE SCALE GENOMIC DNA]</scope>
    <source>
        <strain evidence="5">KCTC 3950</strain>
    </source>
</reference>
<comment type="caution">
    <text evidence="4">The sequence shown here is derived from an EMBL/GenBank/DDBJ whole genome shotgun (WGS) entry which is preliminary data.</text>
</comment>
<dbReference type="InterPro" id="IPR055149">
    <property type="entry name" value="Agl_cat_D2"/>
</dbReference>
<dbReference type="EMBL" id="JBHUME010000007">
    <property type="protein sequence ID" value="MFD2612406.1"/>
    <property type="molecule type" value="Genomic_DNA"/>
</dbReference>
<dbReference type="Pfam" id="PF22815">
    <property type="entry name" value="CatAgl_D1"/>
    <property type="match status" value="1"/>
</dbReference>
<protein>
    <submittedName>
        <fullName evidence="4">CARDB domain-containing protein</fullName>
    </submittedName>
</protein>
<dbReference type="InterPro" id="IPR013783">
    <property type="entry name" value="Ig-like_fold"/>
</dbReference>
<feature type="domain" description="CARDB" evidence="1">
    <location>
        <begin position="155"/>
        <end position="267"/>
    </location>
</feature>
<feature type="domain" description="Alpha-1,3-glucanase catalytic" evidence="3">
    <location>
        <begin position="725"/>
        <end position="1070"/>
    </location>
</feature>
<evidence type="ECO:0000313" key="4">
    <source>
        <dbReference type="EMBL" id="MFD2612406.1"/>
    </source>
</evidence>
<evidence type="ECO:0000259" key="2">
    <source>
        <dbReference type="Pfam" id="PF22815"/>
    </source>
</evidence>
<feature type="domain" description="CARDB" evidence="1">
    <location>
        <begin position="400"/>
        <end position="507"/>
    </location>
</feature>
<dbReference type="Pfam" id="PF22816">
    <property type="entry name" value="CatAgl_D2"/>
    <property type="match status" value="1"/>
</dbReference>
<dbReference type="Proteomes" id="UP001597541">
    <property type="component" value="Unassembled WGS sequence"/>
</dbReference>
<evidence type="ECO:0000313" key="5">
    <source>
        <dbReference type="Proteomes" id="UP001597541"/>
    </source>
</evidence>
<gene>
    <name evidence="4" type="ORF">ACFSUF_08235</name>
</gene>
<proteinExistence type="predicted"/>
<feature type="domain" description="CARDB" evidence="1">
    <location>
        <begin position="279"/>
        <end position="390"/>
    </location>
</feature>
<evidence type="ECO:0000259" key="3">
    <source>
        <dbReference type="Pfam" id="PF22816"/>
    </source>
</evidence>
<dbReference type="Pfam" id="PF07705">
    <property type="entry name" value="CARDB"/>
    <property type="match status" value="4"/>
</dbReference>
<dbReference type="InterPro" id="IPR011635">
    <property type="entry name" value="CARDB"/>
</dbReference>
<accession>A0ABW5PC02</accession>
<dbReference type="InterPro" id="IPR011050">
    <property type="entry name" value="Pectin_lyase_fold/virulence"/>
</dbReference>
<evidence type="ECO:0000259" key="1">
    <source>
        <dbReference type="Pfam" id="PF07705"/>
    </source>
</evidence>
<dbReference type="SMART" id="SM00710">
    <property type="entry name" value="PbH1"/>
    <property type="match status" value="9"/>
</dbReference>
<dbReference type="SUPFAM" id="SSF51126">
    <property type="entry name" value="Pectin lyase-like"/>
    <property type="match status" value="1"/>
</dbReference>
<dbReference type="InterPro" id="IPR033801">
    <property type="entry name" value="CBM6-CBM35-CBM36-like_1"/>
</dbReference>